<accession>A0A183A2Z8</accession>
<evidence type="ECO:0000313" key="1">
    <source>
        <dbReference type="WBParaSite" id="ECPE_0000133301-mRNA-1"/>
    </source>
</evidence>
<dbReference type="WBParaSite" id="ECPE_0000133301-mRNA-1">
    <property type="protein sequence ID" value="ECPE_0000133301-mRNA-1"/>
    <property type="gene ID" value="ECPE_0000133301"/>
</dbReference>
<proteinExistence type="predicted"/>
<protein>
    <submittedName>
        <fullName evidence="1">Nucleotidyltransferase</fullName>
    </submittedName>
</protein>
<dbReference type="AlphaFoldDB" id="A0A183A2Z8"/>
<organism evidence="1">
    <name type="scientific">Echinostoma caproni</name>
    <dbReference type="NCBI Taxonomy" id="27848"/>
    <lineage>
        <taxon>Eukaryota</taxon>
        <taxon>Metazoa</taxon>
        <taxon>Spiralia</taxon>
        <taxon>Lophotrochozoa</taxon>
        <taxon>Platyhelminthes</taxon>
        <taxon>Trematoda</taxon>
        <taxon>Digenea</taxon>
        <taxon>Plagiorchiida</taxon>
        <taxon>Echinostomata</taxon>
        <taxon>Echinostomatoidea</taxon>
        <taxon>Echinostomatidae</taxon>
        <taxon>Echinostoma</taxon>
    </lineage>
</organism>
<reference evidence="1" key="1">
    <citation type="submission" date="2016-06" db="UniProtKB">
        <authorList>
            <consortium name="WormBaseParasite"/>
        </authorList>
    </citation>
    <scope>IDENTIFICATION</scope>
</reference>
<name>A0A183A2Z8_9TREM</name>
<sequence>LQPFRKSHIINLRLSMISRDHKHSTDSEALWAQVRAPEFMPEDPEAFLALLESRFHEARMTG</sequence>